<dbReference type="Gene3D" id="2.40.50.1070">
    <property type="match status" value="1"/>
</dbReference>
<dbReference type="AlphaFoldDB" id="A0A395M2N3"/>
<feature type="active site" evidence="5">
    <location>
        <position position="429"/>
    </location>
</feature>
<feature type="domain" description="TRAM" evidence="6">
    <location>
        <begin position="1"/>
        <end position="61"/>
    </location>
</feature>
<dbReference type="InterPro" id="IPR002792">
    <property type="entry name" value="TRAM_dom"/>
</dbReference>
<dbReference type="Pfam" id="PF05958">
    <property type="entry name" value="tRNA_U5-meth_tr"/>
    <property type="match status" value="1"/>
</dbReference>
<proteinExistence type="inferred from homology"/>
<comment type="similarity">
    <text evidence="4">Belongs to the class I-like SAM-binding methyltransferase superfamily. RNA M5U methyltransferase family.</text>
</comment>
<evidence type="ECO:0000256" key="2">
    <source>
        <dbReference type="ARBA" id="ARBA00022679"/>
    </source>
</evidence>
<dbReference type="Gene3D" id="3.40.50.150">
    <property type="entry name" value="Vaccinia Virus protein VP39"/>
    <property type="match status" value="1"/>
</dbReference>
<dbReference type="Proteomes" id="UP000266389">
    <property type="component" value="Unassembled WGS sequence"/>
</dbReference>
<evidence type="ECO:0000313" key="7">
    <source>
        <dbReference type="EMBL" id="RFM24962.1"/>
    </source>
</evidence>
<dbReference type="GO" id="GO:0070041">
    <property type="term" value="F:rRNA (uridine-C5-)-methyltransferase activity"/>
    <property type="evidence" value="ECO:0007669"/>
    <property type="project" value="TreeGrafter"/>
</dbReference>
<dbReference type="FunFam" id="3.40.50.150:FF:000009">
    <property type="entry name" value="23S rRNA (Uracil(1939)-C(5))-methyltransferase RlmD"/>
    <property type="match status" value="1"/>
</dbReference>
<evidence type="ECO:0000256" key="5">
    <source>
        <dbReference type="PROSITE-ProRule" id="PRU10015"/>
    </source>
</evidence>
<protein>
    <submittedName>
        <fullName evidence="7">23S rRNA (Uracil(1939)-C(5))-methyltransferase RlmD</fullName>
        <ecNumber evidence="7">2.1.1.190</ecNumber>
    </submittedName>
</protein>
<feature type="binding site" evidence="4">
    <location>
        <position position="331"/>
    </location>
    <ligand>
        <name>S-adenosyl-L-methionine</name>
        <dbReference type="ChEBI" id="CHEBI:59789"/>
    </ligand>
</feature>
<dbReference type="InterPro" id="IPR010280">
    <property type="entry name" value="U5_MeTrfase_fam"/>
</dbReference>
<dbReference type="PROSITE" id="PS01230">
    <property type="entry name" value="TRMA_1"/>
    <property type="match status" value="1"/>
</dbReference>
<keyword evidence="1 4" id="KW-0489">Methyltransferase</keyword>
<organism evidence="7 8">
    <name type="scientific">Candidatus Thermochlorobacter aerophilus</name>
    <dbReference type="NCBI Taxonomy" id="1868324"/>
    <lineage>
        <taxon>Bacteria</taxon>
        <taxon>Pseudomonadati</taxon>
        <taxon>Chlorobiota</taxon>
        <taxon>Chlorobiia</taxon>
        <taxon>Chlorobiales</taxon>
        <taxon>Candidatus Thermochlorobacteriaceae</taxon>
        <taxon>Candidatus Thermochlorobacter</taxon>
    </lineage>
</organism>
<dbReference type="GO" id="GO:0070475">
    <property type="term" value="P:rRNA base methylation"/>
    <property type="evidence" value="ECO:0007669"/>
    <property type="project" value="TreeGrafter"/>
</dbReference>
<dbReference type="SUPFAM" id="SSF50249">
    <property type="entry name" value="Nucleic acid-binding proteins"/>
    <property type="match status" value="1"/>
</dbReference>
<dbReference type="PROSITE" id="PS01231">
    <property type="entry name" value="TRMA_2"/>
    <property type="match status" value="1"/>
</dbReference>
<sequence>MYQRGQLIEATISDRAEDDRCFARLGDGICVFVQGYLAVGDVVEAEILKVKKNYLEAKAKRVLQPSAQRTAPRCTHFGVCGGCKWQHLNYDAQLAQKVKHVQDALEHIGNFTAIPMHPPIGAELIFHYRNKIEFSFSNERFLLEEERHTQPLNKPADFALGFHAPHRYDKVVDIDLCYIAPPEVNTALNVVKAFAMRSTLAPYSPRTNEGFWRHLSIRKAFRTGEVMVNLVTSWYEEALMQAAAAELQQALGTALVSVVNNITTHKGGVSIGEEEKIIFGKGFITEKLGKWQFEISANSFFQTNTLQAERLYETVLKMAQLTPNDTVYDLYCGTGSIAIFVSPYCKKVLGIEVVESAVRDAMRNAARNAVQNCVFHQLDLKDFGKLEPELNAFGMPDVVITDPPRAGMHPDAVKTLLKLAPKRIIYVSCNPASLARDAKLLCEHGKYSLCEVQAIDMFPHTNHIESVARLEKNL</sequence>
<dbReference type="NCBIfam" id="TIGR00479">
    <property type="entry name" value="rumA"/>
    <property type="match status" value="1"/>
</dbReference>
<evidence type="ECO:0000256" key="3">
    <source>
        <dbReference type="ARBA" id="ARBA00022691"/>
    </source>
</evidence>
<feature type="binding site" evidence="4">
    <location>
        <position position="402"/>
    </location>
    <ligand>
        <name>S-adenosyl-L-methionine</name>
        <dbReference type="ChEBI" id="CHEBI:59789"/>
    </ligand>
</feature>
<dbReference type="EMBL" id="PHFL01000014">
    <property type="protein sequence ID" value="RFM24962.1"/>
    <property type="molecule type" value="Genomic_DNA"/>
</dbReference>
<dbReference type="SUPFAM" id="SSF53335">
    <property type="entry name" value="S-adenosyl-L-methionine-dependent methyltransferases"/>
    <property type="match status" value="1"/>
</dbReference>
<dbReference type="EC" id="2.1.1.190" evidence="7"/>
<evidence type="ECO:0000256" key="1">
    <source>
        <dbReference type="ARBA" id="ARBA00022603"/>
    </source>
</evidence>
<evidence type="ECO:0000256" key="4">
    <source>
        <dbReference type="PROSITE-ProRule" id="PRU01024"/>
    </source>
</evidence>
<keyword evidence="2 4" id="KW-0808">Transferase</keyword>
<accession>A0A395M2N3</accession>
<dbReference type="PROSITE" id="PS51687">
    <property type="entry name" value="SAM_MT_RNA_M5U"/>
    <property type="match status" value="1"/>
</dbReference>
<dbReference type="InterPro" id="IPR012340">
    <property type="entry name" value="NA-bd_OB-fold"/>
</dbReference>
<dbReference type="FunFam" id="2.40.50.1070:FF:000003">
    <property type="entry name" value="23S rRNA (Uracil-5-)-methyltransferase RumA"/>
    <property type="match status" value="1"/>
</dbReference>
<dbReference type="InterPro" id="IPR030391">
    <property type="entry name" value="MeTrfase_TrmA_CS"/>
</dbReference>
<reference evidence="7 8" key="1">
    <citation type="journal article" date="2011" name="ISME J.">
        <title>Community ecology of hot spring cyanobacterial mats: predominant populations and their functional potential.</title>
        <authorList>
            <person name="Klatt C.G."/>
            <person name="Wood J.M."/>
            <person name="Rusch D.B."/>
            <person name="Bateson M.M."/>
            <person name="Hamamura N."/>
            <person name="Heidelberg J.F."/>
            <person name="Grossman A.R."/>
            <person name="Bhaya D."/>
            <person name="Cohan F.M."/>
            <person name="Kuhl M."/>
            <person name="Bryant D.A."/>
            <person name="Ward D.M."/>
        </authorList>
    </citation>
    <scope>NUCLEOTIDE SEQUENCE [LARGE SCALE GENOMIC DNA]</scope>
    <source>
        <strain evidence="7">OS</strain>
    </source>
</reference>
<evidence type="ECO:0000313" key="8">
    <source>
        <dbReference type="Proteomes" id="UP000266389"/>
    </source>
</evidence>
<feature type="active site" description="Nucleophile" evidence="4">
    <location>
        <position position="429"/>
    </location>
</feature>
<dbReference type="PROSITE" id="PS50926">
    <property type="entry name" value="TRAM"/>
    <property type="match status" value="1"/>
</dbReference>
<dbReference type="Pfam" id="PF01938">
    <property type="entry name" value="TRAM"/>
    <property type="match status" value="1"/>
</dbReference>
<dbReference type="InterPro" id="IPR030390">
    <property type="entry name" value="MeTrfase_TrmA_AS"/>
</dbReference>
<feature type="binding site" evidence="4">
    <location>
        <position position="352"/>
    </location>
    <ligand>
        <name>S-adenosyl-L-methionine</name>
        <dbReference type="ChEBI" id="CHEBI:59789"/>
    </ligand>
</feature>
<keyword evidence="3 4" id="KW-0949">S-adenosyl-L-methionine</keyword>
<dbReference type="PANTHER" id="PTHR11061:SF30">
    <property type="entry name" value="TRNA (URACIL(54)-C(5))-METHYLTRANSFERASE"/>
    <property type="match status" value="1"/>
</dbReference>
<dbReference type="CDD" id="cd02440">
    <property type="entry name" value="AdoMet_MTases"/>
    <property type="match status" value="1"/>
</dbReference>
<name>A0A395M2N3_9BACT</name>
<dbReference type="InterPro" id="IPR029063">
    <property type="entry name" value="SAM-dependent_MTases_sf"/>
</dbReference>
<feature type="binding site" evidence="4">
    <location>
        <position position="302"/>
    </location>
    <ligand>
        <name>S-adenosyl-L-methionine</name>
        <dbReference type="ChEBI" id="CHEBI:59789"/>
    </ligand>
</feature>
<dbReference type="Gene3D" id="2.40.50.140">
    <property type="entry name" value="Nucleic acid-binding proteins"/>
    <property type="match status" value="1"/>
</dbReference>
<evidence type="ECO:0000259" key="6">
    <source>
        <dbReference type="PROSITE" id="PS50926"/>
    </source>
</evidence>
<gene>
    <name evidence="7" type="primary">rlmD</name>
    <name evidence="7" type="ORF">D0433_03410</name>
</gene>
<comment type="caution">
    <text evidence="7">The sequence shown here is derived from an EMBL/GenBank/DDBJ whole genome shotgun (WGS) entry which is preliminary data.</text>
</comment>
<dbReference type="PANTHER" id="PTHR11061">
    <property type="entry name" value="RNA M5U METHYLTRANSFERASE"/>
    <property type="match status" value="1"/>
</dbReference>